<dbReference type="AlphaFoldDB" id="A0AAN8Y3N3"/>
<dbReference type="EMBL" id="JBANQN010000011">
    <property type="protein sequence ID" value="KAK6775783.1"/>
    <property type="molecule type" value="Genomic_DNA"/>
</dbReference>
<evidence type="ECO:0000313" key="2">
    <source>
        <dbReference type="EMBL" id="KAK6775783.1"/>
    </source>
</evidence>
<protein>
    <recommendedName>
        <fullName evidence="1">DUF4218 domain-containing protein</fullName>
    </recommendedName>
</protein>
<dbReference type="PANTHER" id="PTHR48451">
    <property type="entry name" value="DUF4218 DOMAIN-CONTAINING PROTEIN"/>
    <property type="match status" value="1"/>
</dbReference>
<keyword evidence="3" id="KW-1185">Reference proteome</keyword>
<accession>A0AAN8Y3N3</accession>
<dbReference type="PANTHER" id="PTHR48451:SF1">
    <property type="entry name" value="DUF4218 DOMAIN-CONTAINING PROTEIN"/>
    <property type="match status" value="1"/>
</dbReference>
<evidence type="ECO:0000259" key="1">
    <source>
        <dbReference type="Pfam" id="PF13960"/>
    </source>
</evidence>
<dbReference type="Proteomes" id="UP001371456">
    <property type="component" value="Unassembled WGS sequence"/>
</dbReference>
<dbReference type="InterPro" id="IPR025452">
    <property type="entry name" value="DUF4218"/>
</dbReference>
<evidence type="ECO:0000313" key="3">
    <source>
        <dbReference type="Proteomes" id="UP001371456"/>
    </source>
</evidence>
<proteinExistence type="predicted"/>
<reference evidence="2 3" key="1">
    <citation type="submission" date="2024-02" db="EMBL/GenBank/DDBJ databases">
        <title>de novo genome assembly of Solanum bulbocastanum strain 11H21.</title>
        <authorList>
            <person name="Hosaka A.J."/>
        </authorList>
    </citation>
    <scope>NUCLEOTIDE SEQUENCE [LARGE SCALE GENOMIC DNA]</scope>
    <source>
        <tissue evidence="2">Young leaves</tissue>
    </source>
</reference>
<name>A0AAN8Y3N3_SOLBU</name>
<comment type="caution">
    <text evidence="2">The sequence shown here is derived from an EMBL/GenBank/DDBJ whole genome shotgun (WGS) entry which is preliminary data.</text>
</comment>
<sequence>MGTFKSYIRNRRYPEGCIAEARVGIDCMNLFSRYLHSAVQTRFNKRARNNDECDPSDAETESLFPQKGCPLGARKTDPFILDKKSLSQAHAYFLGNCDEIQEYIREHEQEQEVNNHPRRSKWSKAKDHCQNFSQWFETRALQKDVPDLIKKLSRGPNFVTKRYSGYLINGYRFHIRQRDARRKTQNSGVTVVASTTSFASSKDKNPIAAKFDLLW</sequence>
<dbReference type="Pfam" id="PF13960">
    <property type="entry name" value="DUF4218"/>
    <property type="match status" value="1"/>
</dbReference>
<feature type="domain" description="DUF4218" evidence="1">
    <location>
        <begin position="3"/>
        <end position="49"/>
    </location>
</feature>
<gene>
    <name evidence="2" type="ORF">RDI58_026784</name>
</gene>
<organism evidence="2 3">
    <name type="scientific">Solanum bulbocastanum</name>
    <name type="common">Wild potato</name>
    <dbReference type="NCBI Taxonomy" id="147425"/>
    <lineage>
        <taxon>Eukaryota</taxon>
        <taxon>Viridiplantae</taxon>
        <taxon>Streptophyta</taxon>
        <taxon>Embryophyta</taxon>
        <taxon>Tracheophyta</taxon>
        <taxon>Spermatophyta</taxon>
        <taxon>Magnoliopsida</taxon>
        <taxon>eudicotyledons</taxon>
        <taxon>Gunneridae</taxon>
        <taxon>Pentapetalae</taxon>
        <taxon>asterids</taxon>
        <taxon>lamiids</taxon>
        <taxon>Solanales</taxon>
        <taxon>Solanaceae</taxon>
        <taxon>Solanoideae</taxon>
        <taxon>Solaneae</taxon>
        <taxon>Solanum</taxon>
    </lineage>
</organism>